<dbReference type="SUPFAM" id="SSF69593">
    <property type="entry name" value="Glycerol-3-phosphate (1)-acyltransferase"/>
    <property type="match status" value="1"/>
</dbReference>
<dbReference type="EMBL" id="MDLC01000049">
    <property type="protein sequence ID" value="ODS22864.1"/>
    <property type="molecule type" value="Genomic_DNA"/>
</dbReference>
<dbReference type="PANTHER" id="PTHR30068:SF3">
    <property type="entry name" value="PHOSPHOLIPID_GLYCEROL ACYLTRANSFERASE DOMAIN-CONTAINING PROTEIN"/>
    <property type="match status" value="1"/>
</dbReference>
<comment type="caution">
    <text evidence="2">The sequence shown here is derived from an EMBL/GenBank/DDBJ whole genome shotgun (WGS) entry which is preliminary data.</text>
</comment>
<dbReference type="GO" id="GO:0019698">
    <property type="term" value="P:D-galacturonate catabolic process"/>
    <property type="evidence" value="ECO:0007669"/>
    <property type="project" value="TreeGrafter"/>
</dbReference>
<dbReference type="GO" id="GO:0042840">
    <property type="term" value="P:D-glucuronate catabolic process"/>
    <property type="evidence" value="ECO:0007669"/>
    <property type="project" value="TreeGrafter"/>
</dbReference>
<evidence type="ECO:0000313" key="3">
    <source>
        <dbReference type="Proteomes" id="UP000242502"/>
    </source>
</evidence>
<evidence type="ECO:0000313" key="2">
    <source>
        <dbReference type="EMBL" id="ODS22864.1"/>
    </source>
</evidence>
<accession>A0A1D2QMT7</accession>
<name>A0A1D2QMT7_9GAMM</name>
<dbReference type="GO" id="GO:0016746">
    <property type="term" value="F:acyltransferase activity"/>
    <property type="evidence" value="ECO:0007669"/>
    <property type="project" value="InterPro"/>
</dbReference>
<dbReference type="Proteomes" id="UP000242502">
    <property type="component" value="Unassembled WGS sequence"/>
</dbReference>
<gene>
    <name evidence="2" type="ORF">AB835_11920</name>
</gene>
<dbReference type="Pfam" id="PF01553">
    <property type="entry name" value="Acyltransferase"/>
    <property type="match status" value="1"/>
</dbReference>
<protein>
    <submittedName>
        <fullName evidence="2">Cytochrome C oxidase Cbb3</fullName>
    </submittedName>
</protein>
<reference evidence="2 3" key="1">
    <citation type="journal article" date="2016" name="Appl. Environ. Microbiol.">
        <title>Lack of Overt Genome Reduction in the Bryostatin-Producing Bryozoan Symbiont "Candidatus Endobugula sertula".</title>
        <authorList>
            <person name="Miller I.J."/>
            <person name="Vanee N."/>
            <person name="Fong S.S."/>
            <person name="Lim-Fong G.E."/>
            <person name="Kwan J.C."/>
        </authorList>
    </citation>
    <scope>NUCLEOTIDE SEQUENCE [LARGE SCALE GENOMIC DNA]</scope>
    <source>
        <strain evidence="2">AB1-4</strain>
    </source>
</reference>
<dbReference type="AlphaFoldDB" id="A0A1D2QMT7"/>
<dbReference type="InterPro" id="IPR002123">
    <property type="entry name" value="Plipid/glycerol_acylTrfase"/>
</dbReference>
<dbReference type="STRING" id="62101.AB835_11920"/>
<feature type="domain" description="Phospholipid/glycerol acyltransferase" evidence="1">
    <location>
        <begin position="90"/>
        <end position="191"/>
    </location>
</feature>
<evidence type="ECO:0000259" key="1">
    <source>
        <dbReference type="Pfam" id="PF01553"/>
    </source>
</evidence>
<proteinExistence type="predicted"/>
<organism evidence="2 3">
    <name type="scientific">Candidatus Endobugula sertula</name>
    <name type="common">Bugula neritina bacterial symbiont</name>
    <dbReference type="NCBI Taxonomy" id="62101"/>
    <lineage>
        <taxon>Bacteria</taxon>
        <taxon>Pseudomonadati</taxon>
        <taxon>Pseudomonadota</taxon>
        <taxon>Gammaproteobacteria</taxon>
        <taxon>Cellvibrionales</taxon>
        <taxon>Cellvibrionaceae</taxon>
        <taxon>Candidatus Endobugula</taxon>
    </lineage>
</organism>
<dbReference type="PANTHER" id="PTHR30068">
    <property type="entry name" value="URONATE ISOMERASE"/>
    <property type="match status" value="1"/>
</dbReference>
<sequence length="386" mass="44688">MQKFDDIRPYNDVEVHPTIKCLLKDDEFIRAVTRFRFAHYPEFIQCMMMPFVRYYLSYQANSIHTVHDLQLRIEPYLKRMIDRTISGLSISGIDNVSDSQPHLFISNHRDIAMDPALINWALHHNNHQTLRIAIGDNLLTKPYVSDLMRLNKSFIVNRSATAPREKLKVAKHLSSYIHYSIVEERENIWIAQREGRAKDGLDRTNSAVVGMLGLSKPKTVTLQEYIHELNIVPVTISYEYDPCDMDKAKELYCQQAHGEYEKEEHEDASSIAKGITGFKGNVHIHFGDVLRGHYENTDQIVAEIDDAIIRNYHIHPSNMVAYRILHGDCGCEKLNLPDFHASSLVEHKQQFEKRIAQCDSRWREILLAMYANPVCSQQSLMQSHKV</sequence>